<dbReference type="Proteomes" id="UP000199200">
    <property type="component" value="Unassembled WGS sequence"/>
</dbReference>
<dbReference type="Gene3D" id="3.20.20.190">
    <property type="entry name" value="Phosphatidylinositol (PI) phosphodiesterase"/>
    <property type="match status" value="1"/>
</dbReference>
<dbReference type="InterPro" id="IPR017946">
    <property type="entry name" value="PLC-like_Pdiesterase_TIM-brl"/>
</dbReference>
<reference evidence="3" key="1">
    <citation type="submission" date="2016-10" db="EMBL/GenBank/DDBJ databases">
        <authorList>
            <person name="Varghese N."/>
            <person name="Submissions S."/>
        </authorList>
    </citation>
    <scope>NUCLEOTIDE SEQUENCE [LARGE SCALE GENOMIC DNA]</scope>
    <source>
        <strain evidence="3">CGMCC 1.6763</strain>
    </source>
</reference>
<accession>A0A1H6TM15</accession>
<keyword evidence="3" id="KW-1185">Reference proteome</keyword>
<dbReference type="CDD" id="cd08563">
    <property type="entry name" value="GDPD_TtGDE_like"/>
    <property type="match status" value="1"/>
</dbReference>
<dbReference type="STRING" id="426757.SAMN04488127_0410"/>
<dbReference type="AlphaFoldDB" id="A0A1H6TM15"/>
<dbReference type="SUPFAM" id="SSF51695">
    <property type="entry name" value="PLC-like phosphodiesterases"/>
    <property type="match status" value="1"/>
</dbReference>
<dbReference type="PANTHER" id="PTHR46211:SF1">
    <property type="entry name" value="GLYCEROPHOSPHODIESTER PHOSPHODIESTERASE, CYTOPLASMIC"/>
    <property type="match status" value="1"/>
</dbReference>
<evidence type="ECO:0000313" key="3">
    <source>
        <dbReference type="Proteomes" id="UP000199200"/>
    </source>
</evidence>
<dbReference type="PROSITE" id="PS51704">
    <property type="entry name" value="GP_PDE"/>
    <property type="match status" value="1"/>
</dbReference>
<organism evidence="2 3">
    <name type="scientific">Bhargavaea ginsengi</name>
    <dbReference type="NCBI Taxonomy" id="426757"/>
    <lineage>
        <taxon>Bacteria</taxon>
        <taxon>Bacillati</taxon>
        <taxon>Bacillota</taxon>
        <taxon>Bacilli</taxon>
        <taxon>Bacillales</taxon>
        <taxon>Caryophanaceae</taxon>
        <taxon>Bhargavaea</taxon>
    </lineage>
</organism>
<proteinExistence type="predicted"/>
<evidence type="ECO:0000313" key="2">
    <source>
        <dbReference type="EMBL" id="SEI76782.1"/>
    </source>
</evidence>
<dbReference type="GO" id="GO:0008081">
    <property type="term" value="F:phosphoric diester hydrolase activity"/>
    <property type="evidence" value="ECO:0007669"/>
    <property type="project" value="InterPro"/>
</dbReference>
<protein>
    <submittedName>
        <fullName evidence="2">Glycerophosphoryl diester phosphodiesterase</fullName>
    </submittedName>
</protein>
<dbReference type="PANTHER" id="PTHR46211">
    <property type="entry name" value="GLYCEROPHOSPHORYL DIESTER PHOSPHODIESTERASE"/>
    <property type="match status" value="1"/>
</dbReference>
<sequence length="240" mass="26424">MALEIFAHRGASGIRPENTLAAFREAAELPIDGVEFDVHLSSDGVPVVIHDESVDRTTDGSGYVKDMTLDELKQLSAGCRFADEYSDERIPTLREVLELFRGKPQRLNIELKSDVFPYPGLRENVIALVREFGIADRVILSSFDHVTLEAAKREAPDIETGMLFVEILADARSAAAGIGADALHPALPFALREPGRRAAAEGSVLRVFTVNDPEHALMLREAGAQAIFTDYPHRMLNLFK</sequence>
<dbReference type="InterPro" id="IPR030395">
    <property type="entry name" value="GP_PDE_dom"/>
</dbReference>
<dbReference type="Pfam" id="PF03009">
    <property type="entry name" value="GDPD"/>
    <property type="match status" value="1"/>
</dbReference>
<dbReference type="GO" id="GO:0006629">
    <property type="term" value="P:lipid metabolic process"/>
    <property type="evidence" value="ECO:0007669"/>
    <property type="project" value="InterPro"/>
</dbReference>
<dbReference type="EMBL" id="FNZF01000001">
    <property type="protein sequence ID" value="SEI76782.1"/>
    <property type="molecule type" value="Genomic_DNA"/>
</dbReference>
<evidence type="ECO:0000259" key="1">
    <source>
        <dbReference type="PROSITE" id="PS51704"/>
    </source>
</evidence>
<gene>
    <name evidence="2" type="ORF">SAMN04488127_0410</name>
</gene>
<name>A0A1H6TM15_9BACL</name>
<feature type="domain" description="GP-PDE" evidence="1">
    <location>
        <begin position="3"/>
        <end position="239"/>
    </location>
</feature>
<dbReference type="RefSeq" id="WP_322787436.1">
    <property type="nucleotide sequence ID" value="NZ_FNZF01000001.1"/>
</dbReference>